<evidence type="ECO:0000256" key="1">
    <source>
        <dbReference type="SAM" id="Phobius"/>
    </source>
</evidence>
<organism evidence="2">
    <name type="scientific">Ixodes ricinus</name>
    <name type="common">Common tick</name>
    <name type="synonym">Acarus ricinus</name>
    <dbReference type="NCBI Taxonomy" id="34613"/>
    <lineage>
        <taxon>Eukaryota</taxon>
        <taxon>Metazoa</taxon>
        <taxon>Ecdysozoa</taxon>
        <taxon>Arthropoda</taxon>
        <taxon>Chelicerata</taxon>
        <taxon>Arachnida</taxon>
        <taxon>Acari</taxon>
        <taxon>Parasitiformes</taxon>
        <taxon>Ixodida</taxon>
        <taxon>Ixodoidea</taxon>
        <taxon>Ixodidae</taxon>
        <taxon>Ixodinae</taxon>
        <taxon>Ixodes</taxon>
    </lineage>
</organism>
<sequence>MVMNIKAHKYAVFLLAYLWIVDFILWYRHSATIFIERALVGRPALSAYICRVPPANHPHLAQLVTDPPNGETGFIVSKKQLVNFMFCSNMILNQQSVIVIMTFVGFFQDDCDRVDNHLTCRVISKK</sequence>
<name>A0A6B0UQ52_IXORI</name>
<keyword evidence="1" id="KW-0812">Transmembrane</keyword>
<keyword evidence="1" id="KW-0472">Membrane</keyword>
<reference evidence="2" key="1">
    <citation type="submission" date="2019-12" db="EMBL/GenBank/DDBJ databases">
        <title>An insight into the sialome of adult female Ixodes ricinus ticks feeding for 6 days.</title>
        <authorList>
            <person name="Perner J."/>
            <person name="Ribeiro J.M.C."/>
        </authorList>
    </citation>
    <scope>NUCLEOTIDE SEQUENCE</scope>
    <source>
        <strain evidence="2">Semi-engorged</strain>
        <tissue evidence="2">Salivary glands</tissue>
    </source>
</reference>
<dbReference type="AlphaFoldDB" id="A0A6B0UQ52"/>
<dbReference type="EMBL" id="GIFC01009750">
    <property type="protein sequence ID" value="MXU91833.1"/>
    <property type="molecule type" value="Transcribed_RNA"/>
</dbReference>
<accession>A0A6B0UQ52</accession>
<evidence type="ECO:0000313" key="2">
    <source>
        <dbReference type="EMBL" id="MXU91833.1"/>
    </source>
</evidence>
<proteinExistence type="predicted"/>
<keyword evidence="1" id="KW-1133">Transmembrane helix</keyword>
<protein>
    <submittedName>
        <fullName evidence="2">Putative secreted protein</fullName>
    </submittedName>
</protein>
<feature type="transmembrane region" description="Helical" evidence="1">
    <location>
        <begin position="7"/>
        <end position="27"/>
    </location>
</feature>